<dbReference type="GeneID" id="75150815"/>
<sequence>MSGKATIIYWDSSAFIALLKEEKNHGDGVYNALLSQAGAFDRNQIVLAISTVGITEVLSMKLGDEARERFESMIRRSNSRR</sequence>
<evidence type="ECO:0000313" key="1">
    <source>
        <dbReference type="EMBL" id="UXA66495.1"/>
    </source>
</evidence>
<organism evidence="1 2">
    <name type="scientific">Xanthomonas prunicola</name>
    <dbReference type="NCBI Taxonomy" id="2053930"/>
    <lineage>
        <taxon>Bacteria</taxon>
        <taxon>Pseudomonadati</taxon>
        <taxon>Pseudomonadota</taxon>
        <taxon>Gammaproteobacteria</taxon>
        <taxon>Lysobacterales</taxon>
        <taxon>Lysobacteraceae</taxon>
        <taxon>Xanthomonas</taxon>
    </lineage>
</organism>
<reference evidence="1" key="1">
    <citation type="submission" date="2022-04" db="EMBL/GenBank/DDBJ databases">
        <title>Xanthomonas prunicola pv. tritici, a pathogen causing a previously unreported foliar disease of wheat.</title>
        <authorList>
            <person name="Clavijo F."/>
            <person name="Curland R.D."/>
            <person name="Dill-Macky R."/>
            <person name="Pereyra S."/>
            <person name="Roman-Reyna V."/>
            <person name="Siri M.I."/>
        </authorList>
    </citation>
    <scope>NUCLEOTIDE SEQUENCE</scope>
    <source>
        <strain evidence="1">CIX249</strain>
    </source>
</reference>
<dbReference type="EMBL" id="CP096142">
    <property type="protein sequence ID" value="UXA66495.1"/>
    <property type="molecule type" value="Genomic_DNA"/>
</dbReference>
<protein>
    <submittedName>
        <fullName evidence="1">Uncharacterized protein</fullName>
    </submittedName>
</protein>
<dbReference type="AlphaFoldDB" id="A0A9Q9MYC4"/>
<dbReference type="Proteomes" id="UP001058381">
    <property type="component" value="Chromosome"/>
</dbReference>
<dbReference type="RefSeq" id="WP_252163875.1">
    <property type="nucleotide sequence ID" value="NZ_CP094827.1"/>
</dbReference>
<evidence type="ECO:0000313" key="2">
    <source>
        <dbReference type="Proteomes" id="UP001058381"/>
    </source>
</evidence>
<name>A0A9Q9MYC4_9XANT</name>
<accession>A0A9Q9MYC4</accession>
<gene>
    <name evidence="1" type="ORF">M0D43_05635</name>
</gene>
<proteinExistence type="predicted"/>